<evidence type="ECO:0000313" key="4">
    <source>
        <dbReference type="Proteomes" id="UP000683360"/>
    </source>
</evidence>
<keyword evidence="2" id="KW-1133">Transmembrane helix</keyword>
<proteinExistence type="predicted"/>
<evidence type="ECO:0000256" key="1">
    <source>
        <dbReference type="SAM" id="MobiDB-lite"/>
    </source>
</evidence>
<reference evidence="3" key="1">
    <citation type="submission" date="2021-03" db="EMBL/GenBank/DDBJ databases">
        <authorList>
            <person name="Bekaert M."/>
        </authorList>
    </citation>
    <scope>NUCLEOTIDE SEQUENCE</scope>
</reference>
<organism evidence="3 4">
    <name type="scientific">Mytilus edulis</name>
    <name type="common">Blue mussel</name>
    <dbReference type="NCBI Taxonomy" id="6550"/>
    <lineage>
        <taxon>Eukaryota</taxon>
        <taxon>Metazoa</taxon>
        <taxon>Spiralia</taxon>
        <taxon>Lophotrochozoa</taxon>
        <taxon>Mollusca</taxon>
        <taxon>Bivalvia</taxon>
        <taxon>Autobranchia</taxon>
        <taxon>Pteriomorphia</taxon>
        <taxon>Mytilida</taxon>
        <taxon>Mytiloidea</taxon>
        <taxon>Mytilidae</taxon>
        <taxon>Mytilinae</taxon>
        <taxon>Mytilus</taxon>
    </lineage>
</organism>
<comment type="caution">
    <text evidence="3">The sequence shown here is derived from an EMBL/GenBank/DDBJ whole genome shotgun (WGS) entry which is preliminary data.</text>
</comment>
<dbReference type="PANTHER" id="PTHR35378">
    <property type="entry name" value="UNNAMED PRODUCT"/>
    <property type="match status" value="1"/>
</dbReference>
<feature type="region of interest" description="Disordered" evidence="1">
    <location>
        <begin position="150"/>
        <end position="183"/>
    </location>
</feature>
<dbReference type="AlphaFoldDB" id="A0A8S3RA53"/>
<keyword evidence="2" id="KW-0812">Transmembrane</keyword>
<dbReference type="Proteomes" id="UP000683360">
    <property type="component" value="Unassembled WGS sequence"/>
</dbReference>
<keyword evidence="4" id="KW-1185">Reference proteome</keyword>
<dbReference type="PANTHER" id="PTHR35378:SF1">
    <property type="entry name" value="C2H2-TYPE DOMAIN-CONTAINING PROTEIN"/>
    <property type="match status" value="1"/>
</dbReference>
<protein>
    <submittedName>
        <fullName evidence="3">Uncharacterized protein</fullName>
    </submittedName>
</protein>
<feature type="transmembrane region" description="Helical" evidence="2">
    <location>
        <begin position="214"/>
        <end position="232"/>
    </location>
</feature>
<evidence type="ECO:0000256" key="2">
    <source>
        <dbReference type="SAM" id="Phobius"/>
    </source>
</evidence>
<sequence length="235" mass="26892">MGLYLKPSNIHYSQDSISNTFGKSTIHSDRYIGETLDDLINGTINVNNIPNISVFRLNNKWFTTDNRRLWVFRKAEELGILHSIQVYQNLCTVSSKLTTTNGGLTVRVRRNNPGGQTWRRLSMGPVRNQLQNNTYTSNRVNMWETNASIKSSPSSYTTVNHPLSGSVTKSEKPQQSNSRPSTYINMIYDNSNHERKNSVDNDQIRDDRKKEKSCKWRVLLGVAAVGALYFFLLKR</sequence>
<accession>A0A8S3RA53</accession>
<dbReference type="OrthoDB" id="6148233at2759"/>
<dbReference type="EMBL" id="CAJPWZ010000873">
    <property type="protein sequence ID" value="CAG2201990.1"/>
    <property type="molecule type" value="Genomic_DNA"/>
</dbReference>
<gene>
    <name evidence="3" type="ORF">MEDL_16536</name>
</gene>
<name>A0A8S3RA53_MYTED</name>
<keyword evidence="2" id="KW-0472">Membrane</keyword>
<evidence type="ECO:0000313" key="3">
    <source>
        <dbReference type="EMBL" id="CAG2201990.1"/>
    </source>
</evidence>
<feature type="region of interest" description="Disordered" evidence="1">
    <location>
        <begin position="188"/>
        <end position="207"/>
    </location>
</feature>
<feature type="compositionally biased region" description="Basic and acidic residues" evidence="1">
    <location>
        <begin position="191"/>
        <end position="207"/>
    </location>
</feature>